<protein>
    <submittedName>
        <fullName evidence="3">Teichuronic acid biosynthesis glycosyltransferase TuaG</fullName>
    </submittedName>
</protein>
<dbReference type="Pfam" id="PF00535">
    <property type="entry name" value="Glycos_transf_2"/>
    <property type="match status" value="1"/>
</dbReference>
<dbReference type="CDD" id="cd00761">
    <property type="entry name" value="Glyco_tranf_GTA_type"/>
    <property type="match status" value="1"/>
</dbReference>
<dbReference type="RefSeq" id="WP_093075108.1">
    <property type="nucleotide sequence ID" value="NZ_FOGV01000041.1"/>
</dbReference>
<dbReference type="Gene3D" id="3.90.550.10">
    <property type="entry name" value="Spore Coat Polysaccharide Biosynthesis Protein SpsA, Chain A"/>
    <property type="match status" value="1"/>
</dbReference>
<dbReference type="SUPFAM" id="SSF53448">
    <property type="entry name" value="Nucleotide-diphospho-sugar transferases"/>
    <property type="match status" value="1"/>
</dbReference>
<dbReference type="FunFam" id="3.90.550.10:FF:000130">
    <property type="entry name" value="Family 2 glycosyl transferase"/>
    <property type="match status" value="1"/>
</dbReference>
<dbReference type="PANTHER" id="PTHR22916">
    <property type="entry name" value="GLYCOSYLTRANSFERASE"/>
    <property type="match status" value="1"/>
</dbReference>
<name>A0A1H9WP29_9BACI</name>
<dbReference type="InterPro" id="IPR029044">
    <property type="entry name" value="Nucleotide-diphossugar_trans"/>
</dbReference>
<dbReference type="AlphaFoldDB" id="A0A1H9WP29"/>
<accession>A0A1H9WP29</accession>
<dbReference type="GO" id="GO:0016758">
    <property type="term" value="F:hexosyltransferase activity"/>
    <property type="evidence" value="ECO:0007669"/>
    <property type="project" value="UniProtKB-ARBA"/>
</dbReference>
<comment type="similarity">
    <text evidence="1">Belongs to the glycosyltransferase 2 family.</text>
</comment>
<evidence type="ECO:0000313" key="3">
    <source>
        <dbReference type="EMBL" id="SES35672.1"/>
    </source>
</evidence>
<evidence type="ECO:0000313" key="4">
    <source>
        <dbReference type="Proteomes" id="UP000199318"/>
    </source>
</evidence>
<feature type="domain" description="Glycosyltransferase 2-like" evidence="2">
    <location>
        <begin position="9"/>
        <end position="136"/>
    </location>
</feature>
<dbReference type="STRING" id="1464123.SAMN05444126_14110"/>
<dbReference type="OrthoDB" id="9785185at2"/>
<dbReference type="Proteomes" id="UP000199318">
    <property type="component" value="Unassembled WGS sequence"/>
</dbReference>
<keyword evidence="4" id="KW-1185">Reference proteome</keyword>
<gene>
    <name evidence="3" type="ORF">SAMN05444126_14110</name>
</gene>
<evidence type="ECO:0000256" key="1">
    <source>
        <dbReference type="ARBA" id="ARBA00006739"/>
    </source>
</evidence>
<evidence type="ECO:0000259" key="2">
    <source>
        <dbReference type="Pfam" id="PF00535"/>
    </source>
</evidence>
<comment type="caution">
    <text evidence="3">The sequence shown here is derived from an EMBL/GenBank/DDBJ whole genome shotgun (WGS) entry which is preliminary data.</text>
</comment>
<sequence length="263" mass="30591">MTAADPRVSIITPAYNAERNIAETIASVQTQTYSDWEIIIVDDQSTDKTVAVIKEMQQKDSRIRLEILETNSGPAVARNKAISLARGRYIAFLDSDDQWLPEKLTKQLQFMAERDAAFSYTDYYLLNDDQTLSENPEKLLDKIDYSKLLKSNVIGCLTVLIDTEKTGPFEMVDIRTRQDYTLWLELMKRGFPAHLLDEPLALYRVGTESISSDKIKMAKQNWHVYRQIEGLNFLQSCWYFSHYMRKKLWKQWQAKAELKKGRD</sequence>
<dbReference type="PANTHER" id="PTHR22916:SF3">
    <property type="entry name" value="UDP-GLCNAC:BETAGAL BETA-1,3-N-ACETYLGLUCOSAMINYLTRANSFERASE-LIKE PROTEIN 1"/>
    <property type="match status" value="1"/>
</dbReference>
<dbReference type="InterPro" id="IPR001173">
    <property type="entry name" value="Glyco_trans_2-like"/>
</dbReference>
<reference evidence="4" key="1">
    <citation type="submission" date="2016-10" db="EMBL/GenBank/DDBJ databases">
        <authorList>
            <person name="de Groot N.N."/>
        </authorList>
    </citation>
    <scope>NUCLEOTIDE SEQUENCE [LARGE SCALE GENOMIC DNA]</scope>
    <source>
        <strain evidence="4">10nlg</strain>
    </source>
</reference>
<dbReference type="EMBL" id="FOGV01000041">
    <property type="protein sequence ID" value="SES35672.1"/>
    <property type="molecule type" value="Genomic_DNA"/>
</dbReference>
<proteinExistence type="inferred from homology"/>
<organism evidence="3 4">
    <name type="scientific">Salisediminibacterium halotolerans</name>
    <dbReference type="NCBI Taxonomy" id="517425"/>
    <lineage>
        <taxon>Bacteria</taxon>
        <taxon>Bacillati</taxon>
        <taxon>Bacillota</taxon>
        <taxon>Bacilli</taxon>
        <taxon>Bacillales</taxon>
        <taxon>Bacillaceae</taxon>
        <taxon>Salisediminibacterium</taxon>
    </lineage>
</organism>